<reference evidence="1 3" key="1">
    <citation type="journal article" date="2011" name="Nature">
        <title>The Medicago genome provides insight into the evolution of rhizobial symbioses.</title>
        <authorList>
            <person name="Young N.D."/>
            <person name="Debelle F."/>
            <person name="Oldroyd G.E."/>
            <person name="Geurts R."/>
            <person name="Cannon S.B."/>
            <person name="Udvardi M.K."/>
            <person name="Benedito V.A."/>
            <person name="Mayer K.F."/>
            <person name="Gouzy J."/>
            <person name="Schoof H."/>
            <person name="Van de Peer Y."/>
            <person name="Proost S."/>
            <person name="Cook D.R."/>
            <person name="Meyers B.C."/>
            <person name="Spannagl M."/>
            <person name="Cheung F."/>
            <person name="De Mita S."/>
            <person name="Krishnakumar V."/>
            <person name="Gundlach H."/>
            <person name="Zhou S."/>
            <person name="Mudge J."/>
            <person name="Bharti A.K."/>
            <person name="Murray J.D."/>
            <person name="Naoumkina M.A."/>
            <person name="Rosen B."/>
            <person name="Silverstein K.A."/>
            <person name="Tang H."/>
            <person name="Rombauts S."/>
            <person name="Zhao P.X."/>
            <person name="Zhou P."/>
            <person name="Barbe V."/>
            <person name="Bardou P."/>
            <person name="Bechner M."/>
            <person name="Bellec A."/>
            <person name="Berger A."/>
            <person name="Berges H."/>
            <person name="Bidwell S."/>
            <person name="Bisseling T."/>
            <person name="Choisne N."/>
            <person name="Couloux A."/>
            <person name="Denny R."/>
            <person name="Deshpande S."/>
            <person name="Dai X."/>
            <person name="Doyle J.J."/>
            <person name="Dudez A.M."/>
            <person name="Farmer A.D."/>
            <person name="Fouteau S."/>
            <person name="Franken C."/>
            <person name="Gibelin C."/>
            <person name="Gish J."/>
            <person name="Goldstein S."/>
            <person name="Gonzalez A.J."/>
            <person name="Green P.J."/>
            <person name="Hallab A."/>
            <person name="Hartog M."/>
            <person name="Hua A."/>
            <person name="Humphray S.J."/>
            <person name="Jeong D.H."/>
            <person name="Jing Y."/>
            <person name="Jocker A."/>
            <person name="Kenton S.M."/>
            <person name="Kim D.J."/>
            <person name="Klee K."/>
            <person name="Lai H."/>
            <person name="Lang C."/>
            <person name="Lin S."/>
            <person name="Macmil S.L."/>
            <person name="Magdelenat G."/>
            <person name="Matthews L."/>
            <person name="McCorrison J."/>
            <person name="Monaghan E.L."/>
            <person name="Mun J.H."/>
            <person name="Najar F.Z."/>
            <person name="Nicholson C."/>
            <person name="Noirot C."/>
            <person name="O'Bleness M."/>
            <person name="Paule C.R."/>
            <person name="Poulain J."/>
            <person name="Prion F."/>
            <person name="Qin B."/>
            <person name="Qu C."/>
            <person name="Retzel E.F."/>
            <person name="Riddle C."/>
            <person name="Sallet E."/>
            <person name="Samain S."/>
            <person name="Samson N."/>
            <person name="Sanders I."/>
            <person name="Saurat O."/>
            <person name="Scarpelli C."/>
            <person name="Schiex T."/>
            <person name="Segurens B."/>
            <person name="Severin A.J."/>
            <person name="Sherrier D.J."/>
            <person name="Shi R."/>
            <person name="Sims S."/>
            <person name="Singer S.R."/>
            <person name="Sinharoy S."/>
            <person name="Sterck L."/>
            <person name="Viollet A."/>
            <person name="Wang B.B."/>
            <person name="Wang K."/>
            <person name="Wang M."/>
            <person name="Wang X."/>
            <person name="Warfsmann J."/>
            <person name="Weissenbach J."/>
            <person name="White D.D."/>
            <person name="White J.D."/>
            <person name="Wiley G.B."/>
            <person name="Wincker P."/>
            <person name="Xing Y."/>
            <person name="Yang L."/>
            <person name="Yao Z."/>
            <person name="Ying F."/>
            <person name="Zhai J."/>
            <person name="Zhou L."/>
            <person name="Zuber A."/>
            <person name="Denarie J."/>
            <person name="Dixon R.A."/>
            <person name="May G.D."/>
            <person name="Schwartz D.C."/>
            <person name="Rogers J."/>
            <person name="Quetier F."/>
            <person name="Town C.D."/>
            <person name="Roe B.A."/>
        </authorList>
    </citation>
    <scope>NUCLEOTIDE SEQUENCE [LARGE SCALE GENOMIC DNA]</scope>
    <source>
        <strain evidence="1">A17</strain>
        <strain evidence="2 3">cv. Jemalong A17</strain>
    </source>
</reference>
<reference evidence="1 3" key="2">
    <citation type="journal article" date="2014" name="BMC Genomics">
        <title>An improved genome release (version Mt4.0) for the model legume Medicago truncatula.</title>
        <authorList>
            <person name="Tang H."/>
            <person name="Krishnakumar V."/>
            <person name="Bidwell S."/>
            <person name="Rosen B."/>
            <person name="Chan A."/>
            <person name="Zhou S."/>
            <person name="Gentzbittel L."/>
            <person name="Childs K.L."/>
            <person name="Yandell M."/>
            <person name="Gundlach H."/>
            <person name="Mayer K.F."/>
            <person name="Schwartz D.C."/>
            <person name="Town C.D."/>
        </authorList>
    </citation>
    <scope>GENOME REANNOTATION</scope>
    <source>
        <strain evidence="1">A17</strain>
        <strain evidence="2 3">cv. Jemalong A17</strain>
    </source>
</reference>
<dbReference type="EnsemblPlants" id="KEH32662">
    <property type="protein sequence ID" value="KEH32662"/>
    <property type="gene ID" value="MTR_4g133385"/>
</dbReference>
<accession>A0A072USM2</accession>
<sequence>MATSSIPFINNGLYPQGASIATLCQFLHRQRLDLFTIVSSPRKFAECLYCYISPPPILPVLSRFVESPVT</sequence>
<dbReference type="HOGENOM" id="CLU_191736_0_0_1"/>
<organism evidence="1 3">
    <name type="scientific">Medicago truncatula</name>
    <name type="common">Barrel medic</name>
    <name type="synonym">Medicago tribuloides</name>
    <dbReference type="NCBI Taxonomy" id="3880"/>
    <lineage>
        <taxon>Eukaryota</taxon>
        <taxon>Viridiplantae</taxon>
        <taxon>Streptophyta</taxon>
        <taxon>Embryophyta</taxon>
        <taxon>Tracheophyta</taxon>
        <taxon>Spermatophyta</taxon>
        <taxon>Magnoliopsida</taxon>
        <taxon>eudicotyledons</taxon>
        <taxon>Gunneridae</taxon>
        <taxon>Pentapetalae</taxon>
        <taxon>rosids</taxon>
        <taxon>fabids</taxon>
        <taxon>Fabales</taxon>
        <taxon>Fabaceae</taxon>
        <taxon>Papilionoideae</taxon>
        <taxon>50 kb inversion clade</taxon>
        <taxon>NPAAA clade</taxon>
        <taxon>Hologalegina</taxon>
        <taxon>IRL clade</taxon>
        <taxon>Trifolieae</taxon>
        <taxon>Medicago</taxon>
    </lineage>
</organism>
<dbReference type="Proteomes" id="UP000002051">
    <property type="component" value="Chromosome 4"/>
</dbReference>
<dbReference type="AlphaFoldDB" id="A0A072USM2"/>
<protein>
    <submittedName>
        <fullName evidence="1 2">Uncharacterized protein</fullName>
    </submittedName>
</protein>
<proteinExistence type="predicted"/>
<name>A0A072USM2_MEDTR</name>
<evidence type="ECO:0000313" key="2">
    <source>
        <dbReference type="EnsemblPlants" id="KEH32662"/>
    </source>
</evidence>
<reference evidence="2" key="3">
    <citation type="submission" date="2015-04" db="UniProtKB">
        <authorList>
            <consortium name="EnsemblPlants"/>
        </authorList>
    </citation>
    <scope>IDENTIFICATION</scope>
    <source>
        <strain evidence="2">cv. Jemalong A17</strain>
    </source>
</reference>
<keyword evidence="3" id="KW-1185">Reference proteome</keyword>
<dbReference type="EMBL" id="CM001220">
    <property type="protein sequence ID" value="KEH32662.1"/>
    <property type="molecule type" value="Genomic_DNA"/>
</dbReference>
<evidence type="ECO:0000313" key="1">
    <source>
        <dbReference type="EMBL" id="KEH32662.1"/>
    </source>
</evidence>
<evidence type="ECO:0000313" key="3">
    <source>
        <dbReference type="Proteomes" id="UP000002051"/>
    </source>
</evidence>
<gene>
    <name evidence="1" type="ordered locus">MTR_4g133385</name>
</gene>